<accession>A0A8S5S397</accession>
<name>A0A8S5S397_9CAUD</name>
<proteinExistence type="predicted"/>
<reference evidence="1" key="1">
    <citation type="journal article" date="2021" name="Proc. Natl. Acad. Sci. U.S.A.">
        <title>A Catalog of Tens of Thousands of Viruses from Human Metagenomes Reveals Hidden Associations with Chronic Diseases.</title>
        <authorList>
            <person name="Tisza M.J."/>
            <person name="Buck C.B."/>
        </authorList>
    </citation>
    <scope>NUCLEOTIDE SEQUENCE</scope>
    <source>
        <strain evidence="1">CtBLh2</strain>
    </source>
</reference>
<protein>
    <submittedName>
        <fullName evidence="1">Uncharacterized protein</fullName>
    </submittedName>
</protein>
<dbReference type="EMBL" id="BK032514">
    <property type="protein sequence ID" value="DAF45485.1"/>
    <property type="molecule type" value="Genomic_DNA"/>
</dbReference>
<organism evidence="1">
    <name type="scientific">Siphoviridae sp. ctBLh2</name>
    <dbReference type="NCBI Taxonomy" id="2827803"/>
    <lineage>
        <taxon>Viruses</taxon>
        <taxon>Duplodnaviria</taxon>
        <taxon>Heunggongvirae</taxon>
        <taxon>Uroviricota</taxon>
        <taxon>Caudoviricetes</taxon>
    </lineage>
</organism>
<sequence>MSERDADADAEVVDVVDRVDQQVAGVGGIAVVERHVEAHAVVRAREDADTHFGRHVETPRVGILLDDVVIGGHLGIAGSHTHAYIGLEDALLEPVVSSHDAERKLEQRVFLVGRHGSAVTQLERLARDVLEVGLVRDEGTDGQGRRHEVAALEVHAPPRSLVRELVAQGNPHLPVDVHVGVREELRLARQGSNEQRGTQDNGFQVSIRFHIRSYFRVQLFGQIGRLHEGLLHGVERALKVERRVAGQQPAGEAVPDDRQFLAALLVGLQVEHLGQQRAGRVAVVDAVGIVPAQPVTPVARGPVVGIVPPPVGVVVPHEVGHLLDIAHLDAHVGCRLVVGARVAGVVHCRGYRRDDLLSALVLPVFGPVAAADQQDAVREKVGVDGGEVGAGVVSRVDQVIPVQVRCRRLLLARAERNCCECERCVTQIFDNHGC</sequence>
<evidence type="ECO:0000313" key="1">
    <source>
        <dbReference type="EMBL" id="DAF45485.1"/>
    </source>
</evidence>